<evidence type="ECO:0000256" key="4">
    <source>
        <dbReference type="SAM" id="Phobius"/>
    </source>
</evidence>
<keyword evidence="4" id="KW-1133">Transmembrane helix</keyword>
<feature type="transmembrane region" description="Helical" evidence="4">
    <location>
        <begin position="141"/>
        <end position="160"/>
    </location>
</feature>
<dbReference type="CDD" id="cd16917">
    <property type="entry name" value="HATPase_UhpB-NarQ-NarX-like"/>
    <property type="match status" value="1"/>
</dbReference>
<sequence length="464" mass="48346">MRRAERVDAVSVVAGLALLALGSLLLVSSTGGATFSAAVLGPAVAATLGAILLTAGLQPRPDDPVDAPSGTGLHRDPERRWLGGVCAGLAETLGVEPAIVRIAFALGVILGGLSVGLYALGWVLLPVRRSDGAAASRPARSILAVAFGVSLLALATLLAIRETGLWIGDAVVWPAALVAGGAALLWRRSRTEPAIATPAAPRPRRETRRETVSRTGVGVALVIAAALVFLEFTGVLGAARDALVAAFVAAAVLGVIFAPTIVRLVRSRDTERAERIRNQERAEMAAHLHDSVLQTLALLQQRADDPRAVTQLARHQERELRRWLSGRTPIDGAPRTLAAALEATVEDVERDHHVDVDLVMVGDAELTPRTDALLGAAREALVNAARHGGGGPVAVYAEAQDGRVEVDVRDRGPGFDPDAIPADRHGVRESILGRMARHGGRATIGPAPGGGTEVELVLEPEAGT</sequence>
<feature type="transmembrane region" description="Helical" evidence="4">
    <location>
        <begin position="166"/>
        <end position="186"/>
    </location>
</feature>
<keyword evidence="1" id="KW-0808">Transferase</keyword>
<organism evidence="7 8">
    <name type="scientific">Svornostia abyssi</name>
    <dbReference type="NCBI Taxonomy" id="2898438"/>
    <lineage>
        <taxon>Bacteria</taxon>
        <taxon>Bacillati</taxon>
        <taxon>Actinomycetota</taxon>
        <taxon>Thermoleophilia</taxon>
        <taxon>Solirubrobacterales</taxon>
        <taxon>Baekduiaceae</taxon>
        <taxon>Svornostia</taxon>
    </lineage>
</organism>
<dbReference type="InterPro" id="IPR036890">
    <property type="entry name" value="HATPase_C_sf"/>
</dbReference>
<evidence type="ECO:0000259" key="5">
    <source>
        <dbReference type="Pfam" id="PF02518"/>
    </source>
</evidence>
<evidence type="ECO:0000259" key="6">
    <source>
        <dbReference type="Pfam" id="PF04024"/>
    </source>
</evidence>
<proteinExistence type="predicted"/>
<dbReference type="Pfam" id="PF02518">
    <property type="entry name" value="HATPase_c"/>
    <property type="match status" value="1"/>
</dbReference>
<dbReference type="InterPro" id="IPR003594">
    <property type="entry name" value="HATPase_dom"/>
</dbReference>
<feature type="transmembrane region" description="Helical" evidence="4">
    <location>
        <begin position="212"/>
        <end position="230"/>
    </location>
</feature>
<accession>A0ABY5PNM7</accession>
<dbReference type="PANTHER" id="PTHR24421:SF61">
    <property type="entry name" value="OXYGEN SENSOR HISTIDINE KINASE NREB"/>
    <property type="match status" value="1"/>
</dbReference>
<dbReference type="Gene3D" id="3.30.565.10">
    <property type="entry name" value="Histidine kinase-like ATPase, C-terminal domain"/>
    <property type="match status" value="1"/>
</dbReference>
<evidence type="ECO:0000313" key="7">
    <source>
        <dbReference type="EMBL" id="UUY06253.1"/>
    </source>
</evidence>
<name>A0ABY5PNM7_9ACTN</name>
<evidence type="ECO:0000313" key="8">
    <source>
        <dbReference type="Proteomes" id="UP001058860"/>
    </source>
</evidence>
<feature type="transmembrane region" description="Helical" evidence="4">
    <location>
        <begin position="242"/>
        <end position="265"/>
    </location>
</feature>
<dbReference type="SUPFAM" id="SSF55874">
    <property type="entry name" value="ATPase domain of HSP90 chaperone/DNA topoisomerase II/histidine kinase"/>
    <property type="match status" value="1"/>
</dbReference>
<evidence type="ECO:0000256" key="1">
    <source>
        <dbReference type="ARBA" id="ARBA00022679"/>
    </source>
</evidence>
<feature type="domain" description="Histidine kinase/HSP90-like ATPase" evidence="5">
    <location>
        <begin position="374"/>
        <end position="459"/>
    </location>
</feature>
<dbReference type="Pfam" id="PF04024">
    <property type="entry name" value="PspC"/>
    <property type="match status" value="1"/>
</dbReference>
<gene>
    <name evidence="7" type="ORF">LRS13_12320</name>
</gene>
<feature type="domain" description="Phage shock protein PspC N-terminal" evidence="6">
    <location>
        <begin position="72"/>
        <end position="127"/>
    </location>
</feature>
<keyword evidence="2" id="KW-0418">Kinase</keyword>
<keyword evidence="4" id="KW-0812">Transmembrane</keyword>
<dbReference type="Proteomes" id="UP001058860">
    <property type="component" value="Chromosome"/>
</dbReference>
<dbReference type="EMBL" id="CP088295">
    <property type="protein sequence ID" value="UUY06253.1"/>
    <property type="molecule type" value="Genomic_DNA"/>
</dbReference>
<reference evidence="8" key="1">
    <citation type="submission" date="2021-11" db="EMBL/GenBank/DDBJ databases">
        <title>Cultivation dependent microbiological survey of springs from the worlds oldest radium mine currently devoted to the extraction of radon-saturated water.</title>
        <authorList>
            <person name="Kapinusova G."/>
            <person name="Smrhova T."/>
            <person name="Strejcek M."/>
            <person name="Suman J."/>
            <person name="Jani K."/>
            <person name="Pajer P."/>
            <person name="Uhlik O."/>
        </authorList>
    </citation>
    <scope>NUCLEOTIDE SEQUENCE [LARGE SCALE GENOMIC DNA]</scope>
    <source>
        <strain evidence="8">J379</strain>
    </source>
</reference>
<evidence type="ECO:0000256" key="3">
    <source>
        <dbReference type="ARBA" id="ARBA00023012"/>
    </source>
</evidence>
<dbReference type="PANTHER" id="PTHR24421">
    <property type="entry name" value="NITRATE/NITRITE SENSOR PROTEIN NARX-RELATED"/>
    <property type="match status" value="1"/>
</dbReference>
<evidence type="ECO:0000256" key="2">
    <source>
        <dbReference type="ARBA" id="ARBA00022777"/>
    </source>
</evidence>
<feature type="transmembrane region" description="Helical" evidence="4">
    <location>
        <begin position="98"/>
        <end position="120"/>
    </location>
</feature>
<dbReference type="InterPro" id="IPR007168">
    <property type="entry name" value="Phageshock_PspC_N"/>
</dbReference>
<dbReference type="RefSeq" id="WP_353866679.1">
    <property type="nucleotide sequence ID" value="NZ_CP088295.1"/>
</dbReference>
<protein>
    <submittedName>
        <fullName evidence="7">PspC domain-containing protein</fullName>
    </submittedName>
</protein>
<keyword evidence="4" id="KW-0472">Membrane</keyword>
<dbReference type="InterPro" id="IPR050482">
    <property type="entry name" value="Sensor_HK_TwoCompSys"/>
</dbReference>
<keyword evidence="8" id="KW-1185">Reference proteome</keyword>
<keyword evidence="3" id="KW-0902">Two-component regulatory system</keyword>